<comment type="similarity">
    <text evidence="2">Belongs to the multi antimicrobial extrusion (MATE) (TC 2.A.66.1) family.</text>
</comment>
<evidence type="ECO:0000256" key="5">
    <source>
        <dbReference type="ARBA" id="ARBA00023136"/>
    </source>
</evidence>
<dbReference type="GO" id="GO:0042910">
    <property type="term" value="F:xenobiotic transmembrane transporter activity"/>
    <property type="evidence" value="ECO:0007669"/>
    <property type="project" value="InterPro"/>
</dbReference>
<dbReference type="GO" id="GO:0015297">
    <property type="term" value="F:antiporter activity"/>
    <property type="evidence" value="ECO:0007669"/>
    <property type="project" value="InterPro"/>
</dbReference>
<evidence type="ECO:0000313" key="8">
    <source>
        <dbReference type="EMBL" id="NDV30689.1"/>
    </source>
</evidence>
<dbReference type="GO" id="GO:0016020">
    <property type="term" value="C:membrane"/>
    <property type="evidence" value="ECO:0007669"/>
    <property type="project" value="UniProtKB-SubCell"/>
</dbReference>
<feature type="transmembrane region" description="Helical" evidence="7">
    <location>
        <begin position="134"/>
        <end position="154"/>
    </location>
</feature>
<evidence type="ECO:0000256" key="4">
    <source>
        <dbReference type="ARBA" id="ARBA00022989"/>
    </source>
</evidence>
<comment type="subcellular location">
    <subcellularLocation>
        <location evidence="1">Membrane</location>
        <topology evidence="1">Multi-pass membrane protein</topology>
    </subcellularLocation>
</comment>
<feature type="region of interest" description="Disordered" evidence="6">
    <location>
        <begin position="1"/>
        <end position="25"/>
    </location>
</feature>
<dbReference type="EMBL" id="GIBP01001720">
    <property type="protein sequence ID" value="NDV30689.1"/>
    <property type="molecule type" value="Transcribed_RNA"/>
</dbReference>
<feature type="transmembrane region" description="Helical" evidence="7">
    <location>
        <begin position="56"/>
        <end position="81"/>
    </location>
</feature>
<name>A0A6B2L184_9EUKA</name>
<dbReference type="GO" id="GO:1990961">
    <property type="term" value="P:xenobiotic detoxification by transmembrane export across the plasma membrane"/>
    <property type="evidence" value="ECO:0007669"/>
    <property type="project" value="InterPro"/>
</dbReference>
<evidence type="ECO:0000256" key="1">
    <source>
        <dbReference type="ARBA" id="ARBA00004141"/>
    </source>
</evidence>
<feature type="compositionally biased region" description="Basic and acidic residues" evidence="6">
    <location>
        <begin position="7"/>
        <end position="25"/>
    </location>
</feature>
<keyword evidence="5 7" id="KW-0472">Membrane</keyword>
<dbReference type="InterPro" id="IPR045069">
    <property type="entry name" value="MATE_euk"/>
</dbReference>
<dbReference type="PANTHER" id="PTHR11206">
    <property type="entry name" value="MULTIDRUG RESISTANCE PROTEIN"/>
    <property type="match status" value="1"/>
</dbReference>
<feature type="transmembrane region" description="Helical" evidence="7">
    <location>
        <begin position="375"/>
        <end position="398"/>
    </location>
</feature>
<feature type="transmembrane region" description="Helical" evidence="7">
    <location>
        <begin position="230"/>
        <end position="254"/>
    </location>
</feature>
<evidence type="ECO:0000256" key="2">
    <source>
        <dbReference type="ARBA" id="ARBA00010199"/>
    </source>
</evidence>
<feature type="transmembrane region" description="Helical" evidence="7">
    <location>
        <begin position="174"/>
        <end position="192"/>
    </location>
</feature>
<evidence type="ECO:0000256" key="7">
    <source>
        <dbReference type="SAM" id="Phobius"/>
    </source>
</evidence>
<protein>
    <recommendedName>
        <fullName evidence="9">Multidrug and toxin extrusion protein</fullName>
    </recommendedName>
</protein>
<dbReference type="InterPro" id="IPR002528">
    <property type="entry name" value="MATE_fam"/>
</dbReference>
<sequence length="546" mass="61391">MMGYVDNRGEDEGEDTNRLDMGEGVPWKEDGDSETIFKLELKESTLEMYKQHARQLFALSWPNVITALVQLMTTFSSMFFLSHLGPTYLAAASLGSMICNASGYSFGFGLSSGLDTLCTQAFGAKKYKLVGLHFQRAMVILTLSCIPIVVLWMFTSQIFKATGVDAEVADHAQIWVHYTMLGLWPSLIYEAFKKFLLSQQIVLPQTISTFIVCPAHIGYSWLLIHYFGFIGAAIANSISNWLWLIVTLIIYLFYKCYKMRGTQAESFEDKEDEYENSDSPLDVCPRPSMAIFKGWLDYLKLGVPASLSLALEWGSWEVNALIVAWLPNSTPILAAHSVLCNTVALWYMPALGIATALTTSIGNTLGDNNPKSAKIFLIICMVFVILYSTVNGMSAYFYRNYWAHFWTEDEEVVSLISNNLHVLWLYSIVDVQKCIASGVLRACGRNEISLGIFVLSTIAVGYPISIAFGFVLHFSLTGIWYGMTLAWTAASFFYYLYIYRIDWEKEARAAEMRNYQTLLSTKTSHKSSEEMRDGSALPLFTTISDN</sequence>
<evidence type="ECO:0008006" key="9">
    <source>
        <dbReference type="Google" id="ProtNLM"/>
    </source>
</evidence>
<keyword evidence="3 7" id="KW-0812">Transmembrane</keyword>
<dbReference type="CDD" id="cd13132">
    <property type="entry name" value="MATE_eukaryotic"/>
    <property type="match status" value="1"/>
</dbReference>
<reference evidence="8" key="1">
    <citation type="journal article" date="2020" name="J. Eukaryot. Microbiol.">
        <title>De novo Sequencing, Assembly and Annotation of the Transcriptome for the Free-Living Testate Amoeba Arcella intermedia.</title>
        <authorList>
            <person name="Ribeiro G.M."/>
            <person name="Porfirio-Sousa A.L."/>
            <person name="Maurer-Alcala X.X."/>
            <person name="Katz L.A."/>
            <person name="Lahr D.J.G."/>
        </authorList>
    </citation>
    <scope>NUCLEOTIDE SEQUENCE</scope>
</reference>
<evidence type="ECO:0000256" key="6">
    <source>
        <dbReference type="SAM" id="MobiDB-lite"/>
    </source>
</evidence>
<feature type="transmembrane region" description="Helical" evidence="7">
    <location>
        <begin position="478"/>
        <end position="498"/>
    </location>
</feature>
<feature type="transmembrane region" description="Helical" evidence="7">
    <location>
        <begin position="450"/>
        <end position="472"/>
    </location>
</feature>
<feature type="transmembrane region" description="Helical" evidence="7">
    <location>
        <begin position="201"/>
        <end position="224"/>
    </location>
</feature>
<dbReference type="AlphaFoldDB" id="A0A6B2L184"/>
<proteinExistence type="inferred from homology"/>
<evidence type="ECO:0000256" key="3">
    <source>
        <dbReference type="ARBA" id="ARBA00022692"/>
    </source>
</evidence>
<organism evidence="8">
    <name type="scientific">Arcella intermedia</name>
    <dbReference type="NCBI Taxonomy" id="1963864"/>
    <lineage>
        <taxon>Eukaryota</taxon>
        <taxon>Amoebozoa</taxon>
        <taxon>Tubulinea</taxon>
        <taxon>Elardia</taxon>
        <taxon>Arcellinida</taxon>
        <taxon>Sphaerothecina</taxon>
        <taxon>Arcellidae</taxon>
        <taxon>Arcella</taxon>
    </lineage>
</organism>
<keyword evidence="4 7" id="KW-1133">Transmembrane helix</keyword>
<dbReference type="Pfam" id="PF01554">
    <property type="entry name" value="MatE"/>
    <property type="match status" value="2"/>
</dbReference>
<accession>A0A6B2L184</accession>